<reference evidence="1 2" key="1">
    <citation type="journal article" date="2017" name="Front. Microbiol.">
        <title>New Insights into the Diversity of the Genus Faecalibacterium.</title>
        <authorList>
            <person name="Benevides L."/>
            <person name="Burman S."/>
            <person name="Martin R."/>
            <person name="Robert V."/>
            <person name="Thomas M."/>
            <person name="Miquel S."/>
            <person name="Chain F."/>
            <person name="Sokol H."/>
            <person name="Bermudez-Humaran L.G."/>
            <person name="Morrison M."/>
            <person name="Langella P."/>
            <person name="Azevedo V.A."/>
            <person name="Chatel J.M."/>
            <person name="Soares S."/>
        </authorList>
    </citation>
    <scope>NUCLEOTIDE SEQUENCE [LARGE SCALE GENOMIC DNA]</scope>
    <source>
        <strain evidence="1 2">CNCM I 4575</strain>
    </source>
</reference>
<gene>
    <name evidence="1" type="ORF">CGS58_09845</name>
</gene>
<name>A0A2A7AP46_9FIRM</name>
<protein>
    <submittedName>
        <fullName evidence="1">Uncharacterized protein</fullName>
    </submittedName>
</protein>
<proteinExistence type="predicted"/>
<comment type="caution">
    <text evidence="1">The sequence shown here is derived from an EMBL/GenBank/DDBJ whole genome shotgun (WGS) entry which is preliminary data.</text>
</comment>
<organism evidence="1 2">
    <name type="scientific">Faecalibacterium prausnitzii</name>
    <dbReference type="NCBI Taxonomy" id="853"/>
    <lineage>
        <taxon>Bacteria</taxon>
        <taxon>Bacillati</taxon>
        <taxon>Bacillota</taxon>
        <taxon>Clostridia</taxon>
        <taxon>Eubacteriales</taxon>
        <taxon>Oscillospiraceae</taxon>
        <taxon>Faecalibacterium</taxon>
    </lineage>
</organism>
<dbReference type="EMBL" id="NMTY01000024">
    <property type="protein sequence ID" value="PDX80798.1"/>
    <property type="molecule type" value="Genomic_DNA"/>
</dbReference>
<dbReference type="RefSeq" id="WP_097839730.1">
    <property type="nucleotide sequence ID" value="NZ_NMTY01000024.1"/>
</dbReference>
<evidence type="ECO:0000313" key="1">
    <source>
        <dbReference type="EMBL" id="PDX80798.1"/>
    </source>
</evidence>
<sequence>MKQRMKDFRQWVKEHKGLLAVAGISVTVLVALVLCARNKDEVDHILSLLKKAVKDAPAKDVVGSVSIDLSDVTQPMLEVYDSETHTVTQQIPLFIRRLPNNWHHSAAKAEEAERLGIQLAINETLVDPHQRIRTVA</sequence>
<accession>A0A2A7AP46</accession>
<dbReference type="AlphaFoldDB" id="A0A2A7AP46"/>
<dbReference type="Proteomes" id="UP000220005">
    <property type="component" value="Unassembled WGS sequence"/>
</dbReference>
<evidence type="ECO:0000313" key="2">
    <source>
        <dbReference type="Proteomes" id="UP000220005"/>
    </source>
</evidence>